<keyword evidence="2" id="KW-0597">Phosphoprotein</keyword>
<protein>
    <submittedName>
        <fullName evidence="5">Type I polyketide synthase</fullName>
    </submittedName>
</protein>
<evidence type="ECO:0000256" key="1">
    <source>
        <dbReference type="ARBA" id="ARBA00022450"/>
    </source>
</evidence>
<dbReference type="PANTHER" id="PTHR43775">
    <property type="entry name" value="FATTY ACID SYNTHASE"/>
    <property type="match status" value="1"/>
</dbReference>
<dbReference type="InterPro" id="IPR016039">
    <property type="entry name" value="Thiolase-like"/>
</dbReference>
<dbReference type="CDD" id="cd00833">
    <property type="entry name" value="PKS"/>
    <property type="match status" value="1"/>
</dbReference>
<comment type="caution">
    <text evidence="5">The sequence shown here is derived from an EMBL/GenBank/DDBJ whole genome shotgun (WGS) entry which is preliminary data.</text>
</comment>
<dbReference type="SMART" id="SM00827">
    <property type="entry name" value="PKS_AT"/>
    <property type="match status" value="1"/>
</dbReference>
<feature type="domain" description="Ketosynthase family 3 (KS3)" evidence="4">
    <location>
        <begin position="1"/>
        <end position="425"/>
    </location>
</feature>
<dbReference type="InterPro" id="IPR001227">
    <property type="entry name" value="Ac_transferase_dom_sf"/>
</dbReference>
<proteinExistence type="predicted"/>
<dbReference type="PANTHER" id="PTHR43775:SF37">
    <property type="entry name" value="SI:DKEY-61P9.11"/>
    <property type="match status" value="1"/>
</dbReference>
<dbReference type="PROSITE" id="PS00606">
    <property type="entry name" value="KS3_1"/>
    <property type="match status" value="1"/>
</dbReference>
<dbReference type="Gene3D" id="3.40.366.10">
    <property type="entry name" value="Malonyl-Coenzyme A Acyl Carrier Protein, domain 2"/>
    <property type="match status" value="1"/>
</dbReference>
<dbReference type="EMBL" id="JAHHHN010000014">
    <property type="protein sequence ID" value="MBW4563646.1"/>
    <property type="molecule type" value="Genomic_DNA"/>
</dbReference>
<evidence type="ECO:0000256" key="3">
    <source>
        <dbReference type="ARBA" id="ARBA00022679"/>
    </source>
</evidence>
<evidence type="ECO:0000313" key="6">
    <source>
        <dbReference type="Proteomes" id="UP000715781"/>
    </source>
</evidence>
<dbReference type="Pfam" id="PF02801">
    <property type="entry name" value="Ketoacyl-synt_C"/>
    <property type="match status" value="1"/>
</dbReference>
<gene>
    <name evidence="5" type="ORF">KME32_21380</name>
</gene>
<dbReference type="AlphaFoldDB" id="A0A951Q2R1"/>
<dbReference type="InterPro" id="IPR014031">
    <property type="entry name" value="Ketoacyl_synth_C"/>
</dbReference>
<dbReference type="Pfam" id="PF00698">
    <property type="entry name" value="Acyl_transf_1"/>
    <property type="match status" value="1"/>
</dbReference>
<dbReference type="GO" id="GO:0004312">
    <property type="term" value="F:fatty acid synthase activity"/>
    <property type="evidence" value="ECO:0007669"/>
    <property type="project" value="TreeGrafter"/>
</dbReference>
<dbReference type="SMART" id="SM00825">
    <property type="entry name" value="PKS_KS"/>
    <property type="match status" value="1"/>
</dbReference>
<evidence type="ECO:0000313" key="5">
    <source>
        <dbReference type="EMBL" id="MBW4563646.1"/>
    </source>
</evidence>
<name>A0A951Q2R1_9NOST</name>
<evidence type="ECO:0000259" key="4">
    <source>
        <dbReference type="PROSITE" id="PS52004"/>
    </source>
</evidence>
<organism evidence="5 6">
    <name type="scientific">Mojavia pulchra JT2-VF2</name>
    <dbReference type="NCBI Taxonomy" id="287848"/>
    <lineage>
        <taxon>Bacteria</taxon>
        <taxon>Bacillati</taxon>
        <taxon>Cyanobacteriota</taxon>
        <taxon>Cyanophyceae</taxon>
        <taxon>Nostocales</taxon>
        <taxon>Nostocaceae</taxon>
    </lineage>
</organism>
<dbReference type="Pfam" id="PF00109">
    <property type="entry name" value="ketoacyl-synt"/>
    <property type="match status" value="1"/>
</dbReference>
<dbReference type="PROSITE" id="PS52004">
    <property type="entry name" value="KS3_2"/>
    <property type="match status" value="1"/>
</dbReference>
<dbReference type="Proteomes" id="UP000715781">
    <property type="component" value="Unassembled WGS sequence"/>
</dbReference>
<dbReference type="Gene3D" id="3.30.70.3290">
    <property type="match status" value="1"/>
</dbReference>
<dbReference type="InterPro" id="IPR014030">
    <property type="entry name" value="Ketoacyl_synth_N"/>
</dbReference>
<dbReference type="GO" id="GO:0006633">
    <property type="term" value="P:fatty acid biosynthetic process"/>
    <property type="evidence" value="ECO:0007669"/>
    <property type="project" value="InterPro"/>
</dbReference>
<dbReference type="Gene3D" id="3.40.47.10">
    <property type="match status" value="1"/>
</dbReference>
<dbReference type="GO" id="GO:0004315">
    <property type="term" value="F:3-oxoacyl-[acyl-carrier-protein] synthase activity"/>
    <property type="evidence" value="ECO:0007669"/>
    <property type="project" value="InterPro"/>
</dbReference>
<dbReference type="SUPFAM" id="SSF53901">
    <property type="entry name" value="Thiolase-like"/>
    <property type="match status" value="1"/>
</dbReference>
<dbReference type="InterPro" id="IPR014043">
    <property type="entry name" value="Acyl_transferase_dom"/>
</dbReference>
<keyword evidence="3" id="KW-0808">Transferase</keyword>
<reference evidence="5" key="1">
    <citation type="submission" date="2021-05" db="EMBL/GenBank/DDBJ databases">
        <authorList>
            <person name="Pietrasiak N."/>
            <person name="Ward R."/>
            <person name="Stajich J.E."/>
            <person name="Kurbessoian T."/>
        </authorList>
    </citation>
    <scope>NUCLEOTIDE SEQUENCE</scope>
    <source>
        <strain evidence="5">JT2-VF2</strain>
    </source>
</reference>
<dbReference type="InterPro" id="IPR018201">
    <property type="entry name" value="Ketoacyl_synth_AS"/>
</dbReference>
<reference evidence="5" key="2">
    <citation type="journal article" date="2022" name="Microbiol. Resour. Announc.">
        <title>Metagenome Sequencing to Explore Phylogenomics of Terrestrial Cyanobacteria.</title>
        <authorList>
            <person name="Ward R.D."/>
            <person name="Stajich J.E."/>
            <person name="Johansen J.R."/>
            <person name="Huntemann M."/>
            <person name="Clum A."/>
            <person name="Foster B."/>
            <person name="Foster B."/>
            <person name="Roux S."/>
            <person name="Palaniappan K."/>
            <person name="Varghese N."/>
            <person name="Mukherjee S."/>
            <person name="Reddy T.B.K."/>
            <person name="Daum C."/>
            <person name="Copeland A."/>
            <person name="Chen I.A."/>
            <person name="Ivanova N.N."/>
            <person name="Kyrpides N.C."/>
            <person name="Shapiro N."/>
            <person name="Eloe-Fadrosh E.A."/>
            <person name="Pietrasiak N."/>
        </authorList>
    </citation>
    <scope>NUCLEOTIDE SEQUENCE</scope>
    <source>
        <strain evidence="5">JT2-VF2</strain>
    </source>
</reference>
<dbReference type="SUPFAM" id="SSF52151">
    <property type="entry name" value="FabD/lysophospholipase-like"/>
    <property type="match status" value="1"/>
</dbReference>
<dbReference type="Pfam" id="PF22621">
    <property type="entry name" value="CurL-like_PKS_C"/>
    <property type="match status" value="1"/>
</dbReference>
<accession>A0A951Q2R1</accession>
<sequence length="873" mass="96439">MEPIAIVGVGCRFPKAKNPESFWHLLHNGIDAIAQVPKERWDIDAFYHPNPEAPGKINTRWGGFLEQVDWFDADFFGISRDEVEHTDPQQRLFLEVAWEALENAGIVPTSLAGSQTGVFIGLCTIDYHRLLYKNFSAIGPYSGTGTTPCITANRLSYLLDLRGPSMAVDTACSSSLVTVHLACQSLRSGESNLCLAGGVNLILSPDSTISSSQTRLLSANGRCKTFDANADGYVRGEGCGVIVLKRLSDAVRDGDNILALIRGSAVNQDGLSNSLTAPNGLAQQAVIRQALENAKVRPAEISYVDAHAVGTSIGDAIEFKALKAVLMEGREPDQSCWIGSVKTNIGHLEAAGGISGLIKVVLSLQHEKIPPHLHLEQLNPYISLTNTTFSIPTETQEWPRGKERRLAGVSAFGFGGTNAHVILEEAPVSAPEQRYVERPRHLITLSAKSDLALQELAQRYEYFLASHPEVSLADVCFTTNTGRAHFDHRLCIVTESITQLRQQLSDFIAEKETAGLLKGKVKSRKRPKIAFVFPDEGLEDFTIGRQLYETQPTFRQAIDRCAQILQAHLEIPLLDILYPEVISANSKSYISNPTLAQPALFAIEYALAQLWQSWGITPKVVMGYGVGEYVAACIAGVFDLKSALKLVAQGSRLMQASLQPEKTFEAFADIAKTVTYSQPKIPLISNPTGQLAAPEIATSEYWCDHWQQPEKLAAEIEALANYQVILAMASKPTSLPEEVGVCLSSLYPEQEDWHSILLCLGELFIRGVVIDWFGFDRDYLRRRLHLPTYPFQRQRYWFKTTENGHQEAATLQQKTEAQFFNFLHQGETQKIAQFLKEKGNFSEAQMKILPELLAVLKQNQAQANGTSVEKIIS</sequence>
<dbReference type="InterPro" id="IPR016035">
    <property type="entry name" value="Acyl_Trfase/lysoPLipase"/>
</dbReference>
<dbReference type="FunFam" id="3.40.47.10:FF:000019">
    <property type="entry name" value="Polyketide synthase type I"/>
    <property type="match status" value="1"/>
</dbReference>
<keyword evidence="1" id="KW-0596">Phosphopantetheine</keyword>
<dbReference type="InterPro" id="IPR020841">
    <property type="entry name" value="PKS_Beta-ketoAc_synthase_dom"/>
</dbReference>
<dbReference type="InterPro" id="IPR050091">
    <property type="entry name" value="PKS_NRPS_Biosynth_Enz"/>
</dbReference>
<evidence type="ECO:0000256" key="2">
    <source>
        <dbReference type="ARBA" id="ARBA00022553"/>
    </source>
</evidence>